<comment type="caution">
    <text evidence="3">The sequence shown here is derived from an EMBL/GenBank/DDBJ whole genome shotgun (WGS) entry which is preliminary data.</text>
</comment>
<dbReference type="Gene3D" id="3.20.20.150">
    <property type="entry name" value="Divalent-metal-dependent TIM barrel enzymes"/>
    <property type="match status" value="1"/>
</dbReference>
<name>A0A4R9A170_9MICO</name>
<dbReference type="Pfam" id="PF01261">
    <property type="entry name" value="AP_endonuc_2"/>
    <property type="match status" value="1"/>
</dbReference>
<evidence type="ECO:0000256" key="1">
    <source>
        <dbReference type="ARBA" id="ARBA00023277"/>
    </source>
</evidence>
<organism evidence="3 4">
    <name type="scientific">Cryobacterium frigoriphilum</name>
    <dbReference type="NCBI Taxonomy" id="1259150"/>
    <lineage>
        <taxon>Bacteria</taxon>
        <taxon>Bacillati</taxon>
        <taxon>Actinomycetota</taxon>
        <taxon>Actinomycetes</taxon>
        <taxon>Micrococcales</taxon>
        <taxon>Microbacteriaceae</taxon>
        <taxon>Cryobacterium</taxon>
    </lineage>
</organism>
<dbReference type="Proteomes" id="UP000297447">
    <property type="component" value="Unassembled WGS sequence"/>
</dbReference>
<accession>A0A4R9A170</accession>
<evidence type="ECO:0000313" key="3">
    <source>
        <dbReference type="EMBL" id="TFD50250.1"/>
    </source>
</evidence>
<evidence type="ECO:0000259" key="2">
    <source>
        <dbReference type="Pfam" id="PF01261"/>
    </source>
</evidence>
<dbReference type="AlphaFoldDB" id="A0A4R9A170"/>
<proteinExistence type="predicted"/>
<gene>
    <name evidence="3" type="ORF">E3T55_10110</name>
</gene>
<protein>
    <submittedName>
        <fullName evidence="3">Sugar phosphate isomerase/epimerase</fullName>
    </submittedName>
</protein>
<dbReference type="PANTHER" id="PTHR12110">
    <property type="entry name" value="HYDROXYPYRUVATE ISOMERASE"/>
    <property type="match status" value="1"/>
</dbReference>
<dbReference type="GO" id="GO:0016853">
    <property type="term" value="F:isomerase activity"/>
    <property type="evidence" value="ECO:0007669"/>
    <property type="project" value="UniProtKB-KW"/>
</dbReference>
<dbReference type="InterPro" id="IPR013022">
    <property type="entry name" value="Xyl_isomerase-like_TIM-brl"/>
</dbReference>
<dbReference type="SUPFAM" id="SSF51658">
    <property type="entry name" value="Xylose isomerase-like"/>
    <property type="match status" value="1"/>
</dbReference>
<evidence type="ECO:0000313" key="4">
    <source>
        <dbReference type="Proteomes" id="UP000297447"/>
    </source>
</evidence>
<dbReference type="OrthoDB" id="5182842at2"/>
<keyword evidence="1" id="KW-0119">Carbohydrate metabolism</keyword>
<dbReference type="RefSeq" id="WP_134519447.1">
    <property type="nucleotide sequence ID" value="NZ_SOHE01000044.1"/>
</dbReference>
<dbReference type="InterPro" id="IPR036237">
    <property type="entry name" value="Xyl_isomerase-like_sf"/>
</dbReference>
<sequence length="246" mass="26389">MAYSIQLYTVRKALDADLPATIRRLADIGFTHVEPYNFVATAAVLGEALRATGLSAPSGHAPLLRADQDEIFTAANTLGITTVVDPSVAEDRWKTVEDIEITAGLLNAAAAKGAQYGVTVGYHNHWWEVETLPDGRTGLEVLADNLNPEVILELDTYWAAVGGQDPVALLARLGDRVRLIHIKDGPATRDPRAQVAVGSGALPIWDIIEAASNLEVGVVELDDFEGEMFDAVTDSFRFLSAGRPTA</sequence>
<dbReference type="PANTHER" id="PTHR12110:SF41">
    <property type="entry name" value="INOSOSE DEHYDRATASE"/>
    <property type="match status" value="1"/>
</dbReference>
<keyword evidence="3" id="KW-0413">Isomerase</keyword>
<dbReference type="InterPro" id="IPR050312">
    <property type="entry name" value="IolE/XylAMocC-like"/>
</dbReference>
<reference evidence="3 4" key="1">
    <citation type="submission" date="2019-03" db="EMBL/GenBank/DDBJ databases">
        <title>Genomics of glacier-inhabiting Cryobacterium strains.</title>
        <authorList>
            <person name="Liu Q."/>
            <person name="Xin Y.-H."/>
        </authorList>
    </citation>
    <scope>NUCLEOTIDE SEQUENCE [LARGE SCALE GENOMIC DNA]</scope>
    <source>
        <strain evidence="3 4">Hh14</strain>
    </source>
</reference>
<keyword evidence="4" id="KW-1185">Reference proteome</keyword>
<dbReference type="EMBL" id="SOHE01000044">
    <property type="protein sequence ID" value="TFD50250.1"/>
    <property type="molecule type" value="Genomic_DNA"/>
</dbReference>
<feature type="domain" description="Xylose isomerase-like TIM barrel" evidence="2">
    <location>
        <begin position="23"/>
        <end position="214"/>
    </location>
</feature>